<dbReference type="Proteomes" id="UP000321328">
    <property type="component" value="Unassembled WGS sequence"/>
</dbReference>
<dbReference type="Pfam" id="PF06325">
    <property type="entry name" value="PrmA"/>
    <property type="match status" value="1"/>
</dbReference>
<comment type="caution">
    <text evidence="3">The sequence shown here is derived from an EMBL/GenBank/DDBJ whole genome shotgun (WGS) entry which is preliminary data.</text>
</comment>
<gene>
    <name evidence="3" type="ORF">PA7_28560</name>
</gene>
<dbReference type="GO" id="GO:0032259">
    <property type="term" value="P:methylation"/>
    <property type="evidence" value="ECO:0007669"/>
    <property type="project" value="UniProtKB-KW"/>
</dbReference>
<dbReference type="GO" id="GO:0016279">
    <property type="term" value="F:protein-lysine N-methyltransferase activity"/>
    <property type="evidence" value="ECO:0007669"/>
    <property type="project" value="TreeGrafter"/>
</dbReference>
<reference evidence="3 4" key="1">
    <citation type="submission" date="2019-07" db="EMBL/GenBank/DDBJ databases">
        <title>Whole genome shotgun sequence of Pseudonocardia asaccharolytica NBRC 16224.</title>
        <authorList>
            <person name="Hosoyama A."/>
            <person name="Uohara A."/>
            <person name="Ohji S."/>
            <person name="Ichikawa N."/>
        </authorList>
    </citation>
    <scope>NUCLEOTIDE SEQUENCE [LARGE SCALE GENOMIC DNA]</scope>
    <source>
        <strain evidence="3 4">NBRC 16224</strain>
    </source>
</reference>
<dbReference type="SUPFAM" id="SSF53335">
    <property type="entry name" value="S-adenosyl-L-methionine-dependent methyltransferases"/>
    <property type="match status" value="1"/>
</dbReference>
<dbReference type="Gene3D" id="3.40.50.150">
    <property type="entry name" value="Vaccinia Virus protein VP39"/>
    <property type="match status" value="1"/>
</dbReference>
<dbReference type="AlphaFoldDB" id="A0A511D2K1"/>
<dbReference type="RefSeq" id="WP_028929828.1">
    <property type="nucleotide sequence ID" value="NZ_AUII01000006.1"/>
</dbReference>
<proteinExistence type="predicted"/>
<sequence length="213" mass="22579">MTPVDFVRAHTRLAAPPLVSEIALYLADDVIALWEKMETELDHTGLPPPFWAAAWAGGQALARYVLDVPESVAGRTVLDLASGCGIAAIAAAVAGAARVTAVEVDEHAVAAIGLNTAANGIAVDCVLRDVLDDEPADAGIVLAGDVCYDRSMTGRVLPFLLRSRARGSDVLIGDPGRAYLPKDRLTALATYDVPVPEMEGVDIRRTTVWRLRP</sequence>
<evidence type="ECO:0000256" key="2">
    <source>
        <dbReference type="ARBA" id="ARBA00022679"/>
    </source>
</evidence>
<name>A0A511D2K1_9PSEU</name>
<dbReference type="PANTHER" id="PTHR43648">
    <property type="entry name" value="ELECTRON TRANSFER FLAVOPROTEIN BETA SUBUNIT LYSINE METHYLTRANSFERASE"/>
    <property type="match status" value="1"/>
</dbReference>
<dbReference type="EMBL" id="BJVI01000029">
    <property type="protein sequence ID" value="GEL19019.1"/>
    <property type="molecule type" value="Genomic_DNA"/>
</dbReference>
<dbReference type="InterPro" id="IPR050078">
    <property type="entry name" value="Ribosomal_L11_MeTrfase_PrmA"/>
</dbReference>
<dbReference type="InterPro" id="IPR029063">
    <property type="entry name" value="SAM-dependent_MTases_sf"/>
</dbReference>
<organism evidence="3 4">
    <name type="scientific">Pseudonocardia asaccharolytica DSM 44247 = NBRC 16224</name>
    <dbReference type="NCBI Taxonomy" id="1123024"/>
    <lineage>
        <taxon>Bacteria</taxon>
        <taxon>Bacillati</taxon>
        <taxon>Actinomycetota</taxon>
        <taxon>Actinomycetes</taxon>
        <taxon>Pseudonocardiales</taxon>
        <taxon>Pseudonocardiaceae</taxon>
        <taxon>Pseudonocardia</taxon>
    </lineage>
</organism>
<evidence type="ECO:0000256" key="1">
    <source>
        <dbReference type="ARBA" id="ARBA00022603"/>
    </source>
</evidence>
<accession>A0A511D2K1</accession>
<evidence type="ECO:0000313" key="3">
    <source>
        <dbReference type="EMBL" id="GEL19019.1"/>
    </source>
</evidence>
<keyword evidence="1 3" id="KW-0489">Methyltransferase</keyword>
<protein>
    <submittedName>
        <fullName evidence="3">Nicotinamide N-methylase</fullName>
    </submittedName>
</protein>
<keyword evidence="2" id="KW-0808">Transferase</keyword>
<dbReference type="OrthoDB" id="9794615at2"/>
<keyword evidence="4" id="KW-1185">Reference proteome</keyword>
<evidence type="ECO:0000313" key="4">
    <source>
        <dbReference type="Proteomes" id="UP000321328"/>
    </source>
</evidence>
<dbReference type="PANTHER" id="PTHR43648:SF1">
    <property type="entry name" value="ELECTRON TRANSFER FLAVOPROTEIN BETA SUBUNIT LYSINE METHYLTRANSFERASE"/>
    <property type="match status" value="1"/>
</dbReference>